<accession>A0A2D1UB53</accession>
<keyword evidence="6 7" id="KW-0472">Membrane</keyword>
<keyword evidence="3" id="KW-1003">Cell membrane</keyword>
<feature type="transmembrane region" description="Helical" evidence="7">
    <location>
        <begin position="21"/>
        <end position="39"/>
    </location>
</feature>
<dbReference type="InterPro" id="IPR032808">
    <property type="entry name" value="DoxX"/>
</dbReference>
<evidence type="ECO:0000256" key="5">
    <source>
        <dbReference type="ARBA" id="ARBA00022989"/>
    </source>
</evidence>
<gene>
    <name evidence="8" type="ORF">CPT03_21490</name>
</gene>
<evidence type="ECO:0000313" key="9">
    <source>
        <dbReference type="Proteomes" id="UP000223749"/>
    </source>
</evidence>
<sequence>MNVLTKIQNWGNRHHPKWLDYFRILLGLVLIWKGIAFASNLHAFTNMMKDAMLGVAVSISLMAHIIIVLHIIGGLLIAVGSHTRIFCLLNLPILIVAVFFVNLRANIFSPYAEFWVSVIVLIGLICFLIEGNGVLSVDRDKKALV</sequence>
<dbReference type="PANTHER" id="PTHR33452:SF1">
    <property type="entry name" value="INNER MEMBRANE PROTEIN YPHA-RELATED"/>
    <property type="match status" value="1"/>
</dbReference>
<evidence type="ECO:0000313" key="8">
    <source>
        <dbReference type="EMBL" id="ATP58858.1"/>
    </source>
</evidence>
<dbReference type="PANTHER" id="PTHR33452">
    <property type="entry name" value="OXIDOREDUCTASE CATD-RELATED"/>
    <property type="match status" value="1"/>
</dbReference>
<protein>
    <submittedName>
        <fullName evidence="8">DoxX family protein</fullName>
    </submittedName>
</protein>
<organism evidence="8 9">
    <name type="scientific">Pedobacter ginsengisoli</name>
    <dbReference type="NCBI Taxonomy" id="363852"/>
    <lineage>
        <taxon>Bacteria</taxon>
        <taxon>Pseudomonadati</taxon>
        <taxon>Bacteroidota</taxon>
        <taxon>Sphingobacteriia</taxon>
        <taxon>Sphingobacteriales</taxon>
        <taxon>Sphingobacteriaceae</taxon>
        <taxon>Pedobacter</taxon>
    </lineage>
</organism>
<evidence type="ECO:0000256" key="1">
    <source>
        <dbReference type="ARBA" id="ARBA00004651"/>
    </source>
</evidence>
<name>A0A2D1UB53_9SPHI</name>
<feature type="transmembrane region" description="Helical" evidence="7">
    <location>
        <begin position="114"/>
        <end position="135"/>
    </location>
</feature>
<evidence type="ECO:0000256" key="7">
    <source>
        <dbReference type="SAM" id="Phobius"/>
    </source>
</evidence>
<keyword evidence="9" id="KW-1185">Reference proteome</keyword>
<dbReference type="InterPro" id="IPR051907">
    <property type="entry name" value="DoxX-like_oxidoreductase"/>
</dbReference>
<dbReference type="Proteomes" id="UP000223749">
    <property type="component" value="Chromosome"/>
</dbReference>
<proteinExistence type="inferred from homology"/>
<keyword evidence="5 7" id="KW-1133">Transmembrane helix</keyword>
<dbReference type="KEGG" id="pgs:CPT03_21490"/>
<evidence type="ECO:0000256" key="4">
    <source>
        <dbReference type="ARBA" id="ARBA00022692"/>
    </source>
</evidence>
<dbReference type="RefSeq" id="WP_099440738.1">
    <property type="nucleotide sequence ID" value="NZ_CP024091.1"/>
</dbReference>
<comment type="subcellular location">
    <subcellularLocation>
        <location evidence="1">Cell membrane</location>
        <topology evidence="1">Multi-pass membrane protein</topology>
    </subcellularLocation>
</comment>
<keyword evidence="4 7" id="KW-0812">Transmembrane</keyword>
<dbReference type="EMBL" id="CP024091">
    <property type="protein sequence ID" value="ATP58858.1"/>
    <property type="molecule type" value="Genomic_DNA"/>
</dbReference>
<evidence type="ECO:0000256" key="6">
    <source>
        <dbReference type="ARBA" id="ARBA00023136"/>
    </source>
</evidence>
<reference evidence="8 9" key="1">
    <citation type="submission" date="2017-10" db="EMBL/GenBank/DDBJ databases">
        <title>Whole genome of Pedobacter ginsengisoli T01R-27 isolated from tomato rhizosphere.</title>
        <authorList>
            <person name="Weon H.-Y."/>
            <person name="Lee S.A."/>
            <person name="Sang M.K."/>
            <person name="Song J."/>
        </authorList>
    </citation>
    <scope>NUCLEOTIDE SEQUENCE [LARGE SCALE GENOMIC DNA]</scope>
    <source>
        <strain evidence="8 9">T01R-27</strain>
    </source>
</reference>
<feature type="transmembrane region" description="Helical" evidence="7">
    <location>
        <begin position="85"/>
        <end position="102"/>
    </location>
</feature>
<dbReference type="GO" id="GO:0005886">
    <property type="term" value="C:plasma membrane"/>
    <property type="evidence" value="ECO:0007669"/>
    <property type="project" value="UniProtKB-SubCell"/>
</dbReference>
<dbReference type="AlphaFoldDB" id="A0A2D1UB53"/>
<evidence type="ECO:0000256" key="3">
    <source>
        <dbReference type="ARBA" id="ARBA00022475"/>
    </source>
</evidence>
<evidence type="ECO:0000256" key="2">
    <source>
        <dbReference type="ARBA" id="ARBA00006679"/>
    </source>
</evidence>
<comment type="similarity">
    <text evidence="2">Belongs to the DoxX family.</text>
</comment>
<dbReference type="Pfam" id="PF07681">
    <property type="entry name" value="DoxX"/>
    <property type="match status" value="1"/>
</dbReference>
<dbReference type="OrthoDB" id="680764at2"/>
<feature type="transmembrane region" description="Helical" evidence="7">
    <location>
        <begin position="51"/>
        <end position="78"/>
    </location>
</feature>